<evidence type="ECO:0000313" key="1">
    <source>
        <dbReference type="EMBL" id="GEO82015.1"/>
    </source>
</evidence>
<dbReference type="AlphaFoldDB" id="A0A512H987"/>
<evidence type="ECO:0000313" key="2">
    <source>
        <dbReference type="Proteomes" id="UP000321567"/>
    </source>
</evidence>
<comment type="caution">
    <text evidence="1">The sequence shown here is derived from an EMBL/GenBank/DDBJ whole genome shotgun (WGS) entry which is preliminary data.</text>
</comment>
<proteinExistence type="predicted"/>
<dbReference type="EMBL" id="BJZO01000056">
    <property type="protein sequence ID" value="GEO82015.1"/>
    <property type="molecule type" value="Genomic_DNA"/>
</dbReference>
<keyword evidence="2" id="KW-1185">Reference proteome</keyword>
<protein>
    <submittedName>
        <fullName evidence="1">Uncharacterized protein</fullName>
    </submittedName>
</protein>
<sequence length="166" mass="19120">MPYKPTGRPPGRPRAKRDVSFGVCPRLTKTQWAALRAELRGVRGWGRDPWPSEAPAMRIAEAVGVSRQMVYLWRRDTRYRQGLFWLAGEKIAETLIEDQKRKDIAPTSTEQRRVNLEIYIRDHWSGPVESPLDGEVYETIEDYIGHVLDFDQENPIAPAPPPKGRR</sequence>
<gene>
    <name evidence="1" type="ORF">ROR02_21460</name>
</gene>
<reference evidence="1 2" key="1">
    <citation type="submission" date="2019-07" db="EMBL/GenBank/DDBJ databases">
        <title>Whole genome shotgun sequence of Rhodospirillum oryzae NBRC 107573.</title>
        <authorList>
            <person name="Hosoyama A."/>
            <person name="Uohara A."/>
            <person name="Ohji S."/>
            <person name="Ichikawa N."/>
        </authorList>
    </citation>
    <scope>NUCLEOTIDE SEQUENCE [LARGE SCALE GENOMIC DNA]</scope>
    <source>
        <strain evidence="1 2">NBRC 107573</strain>
    </source>
</reference>
<accession>A0A512H987</accession>
<dbReference type="Proteomes" id="UP000321567">
    <property type="component" value="Unassembled WGS sequence"/>
</dbReference>
<organism evidence="1 2">
    <name type="scientific">Pararhodospirillum oryzae</name>
    <dbReference type="NCBI Taxonomy" id="478448"/>
    <lineage>
        <taxon>Bacteria</taxon>
        <taxon>Pseudomonadati</taxon>
        <taxon>Pseudomonadota</taxon>
        <taxon>Alphaproteobacteria</taxon>
        <taxon>Rhodospirillales</taxon>
        <taxon>Rhodospirillaceae</taxon>
        <taxon>Pararhodospirillum</taxon>
    </lineage>
</organism>
<name>A0A512H987_9PROT</name>